<dbReference type="Proteomes" id="UP000663419">
    <property type="component" value="Chromosome 3"/>
</dbReference>
<dbReference type="VEuPathDB" id="FungiDB:I7I53_00677"/>
<sequence>MEICENLRANLRVFANYFPFLSFPFFSLYSFHYSLPHSHALAHLDFSSSTYSSKSTLHLDILRLK</sequence>
<accession>A0A8A1LN44</accession>
<evidence type="ECO:0000313" key="1">
    <source>
        <dbReference type="EMBL" id="QSS53422.1"/>
    </source>
</evidence>
<protein>
    <submittedName>
        <fullName evidence="1">Uncharacterized protein</fullName>
    </submittedName>
</protein>
<proteinExistence type="predicted"/>
<dbReference type="AlphaFoldDB" id="A0A8A1LN44"/>
<gene>
    <name evidence="1" type="ORF">I7I53_00677</name>
</gene>
<name>A0A8A1LN44_AJEC8</name>
<dbReference type="EMBL" id="CP069104">
    <property type="protein sequence ID" value="QSS53422.1"/>
    <property type="molecule type" value="Genomic_DNA"/>
</dbReference>
<reference evidence="1" key="1">
    <citation type="submission" date="2021-01" db="EMBL/GenBank/DDBJ databases">
        <title>Chromosome-level genome assembly of a human fungal pathogen reveals clustering of transcriptionally co-regulated genes.</title>
        <authorList>
            <person name="Voorhies M."/>
            <person name="Cohen S."/>
            <person name="Shea T.P."/>
            <person name="Petrus S."/>
            <person name="Munoz J.F."/>
            <person name="Poplawski S."/>
            <person name="Goldman W.E."/>
            <person name="Michael T."/>
            <person name="Cuomo C.A."/>
            <person name="Sil A."/>
            <person name="Beyhan S."/>
        </authorList>
    </citation>
    <scope>NUCLEOTIDE SEQUENCE</scope>
    <source>
        <strain evidence="1">H88</strain>
    </source>
</reference>
<evidence type="ECO:0000313" key="2">
    <source>
        <dbReference type="Proteomes" id="UP000663419"/>
    </source>
</evidence>
<organism evidence="1 2">
    <name type="scientific">Ajellomyces capsulatus (strain H88)</name>
    <name type="common">Darling's disease fungus</name>
    <name type="synonym">Histoplasma capsulatum</name>
    <dbReference type="NCBI Taxonomy" id="544711"/>
    <lineage>
        <taxon>Eukaryota</taxon>
        <taxon>Fungi</taxon>
        <taxon>Dikarya</taxon>
        <taxon>Ascomycota</taxon>
        <taxon>Pezizomycotina</taxon>
        <taxon>Eurotiomycetes</taxon>
        <taxon>Eurotiomycetidae</taxon>
        <taxon>Onygenales</taxon>
        <taxon>Ajellomycetaceae</taxon>
        <taxon>Histoplasma</taxon>
    </lineage>
</organism>